<dbReference type="InterPro" id="IPR011951">
    <property type="entry name" value="HAD-SF_hydro_IA_YjjG/PynA"/>
</dbReference>
<dbReference type="CDD" id="cd04305">
    <property type="entry name" value="HAD_Neu5Ac-Pase_like"/>
    <property type="match status" value="1"/>
</dbReference>
<reference evidence="1 2" key="1">
    <citation type="journal article" date="2021" name="Sci. Rep.">
        <title>The distribution of antibiotic resistance genes in chicken gut microbiota commensals.</title>
        <authorList>
            <person name="Juricova H."/>
            <person name="Matiasovicova J."/>
            <person name="Kubasova T."/>
            <person name="Cejkova D."/>
            <person name="Rychlik I."/>
        </authorList>
    </citation>
    <scope>NUCLEOTIDE SEQUENCE [LARGE SCALE GENOMIC DNA]</scope>
    <source>
        <strain evidence="1 2">An431b</strain>
    </source>
</reference>
<accession>A0ABS2G6Q0</accession>
<organism evidence="1 2">
    <name type="scientific">Anaerotignum lactatifermentans</name>
    <dbReference type="NCBI Taxonomy" id="160404"/>
    <lineage>
        <taxon>Bacteria</taxon>
        <taxon>Bacillati</taxon>
        <taxon>Bacillota</taxon>
        <taxon>Clostridia</taxon>
        <taxon>Lachnospirales</taxon>
        <taxon>Anaerotignaceae</taxon>
        <taxon>Anaerotignum</taxon>
    </lineage>
</organism>
<dbReference type="Gene3D" id="3.40.50.1000">
    <property type="entry name" value="HAD superfamily/HAD-like"/>
    <property type="match status" value="1"/>
</dbReference>
<dbReference type="InterPro" id="IPR036412">
    <property type="entry name" value="HAD-like_sf"/>
</dbReference>
<comment type="caution">
    <text evidence="1">The sequence shown here is derived from an EMBL/GenBank/DDBJ whole genome shotgun (WGS) entry which is preliminary data.</text>
</comment>
<dbReference type="RefSeq" id="WP_205133033.1">
    <property type="nucleotide sequence ID" value="NZ_JACSNT010000003.1"/>
</dbReference>
<dbReference type="EMBL" id="JACSNV010000003">
    <property type="protein sequence ID" value="MBM6877119.1"/>
    <property type="molecule type" value="Genomic_DNA"/>
</dbReference>
<dbReference type="PANTHER" id="PTHR47478:SF1">
    <property type="entry name" value="PYRIMIDINE 5'-NUCLEOTIDASE YJJG"/>
    <property type="match status" value="1"/>
</dbReference>
<keyword evidence="2" id="KW-1185">Reference proteome</keyword>
<dbReference type="SFLD" id="SFLDG01135">
    <property type="entry name" value="C1.5.6:_HAD__Beta-PGM__Phospha"/>
    <property type="match status" value="1"/>
</dbReference>
<dbReference type="NCBIfam" id="TIGR01549">
    <property type="entry name" value="HAD-SF-IA-v1"/>
    <property type="match status" value="1"/>
</dbReference>
<protein>
    <submittedName>
        <fullName evidence="1">Noncanonical pyrimidine nucleotidase, YjjG family</fullName>
    </submittedName>
</protein>
<dbReference type="SUPFAM" id="SSF56784">
    <property type="entry name" value="HAD-like"/>
    <property type="match status" value="1"/>
</dbReference>
<proteinExistence type="predicted"/>
<dbReference type="SFLD" id="SFLDS00003">
    <property type="entry name" value="Haloacid_Dehalogenase"/>
    <property type="match status" value="1"/>
</dbReference>
<dbReference type="SFLD" id="SFLDG01129">
    <property type="entry name" value="C1.5:_HAD__Beta-PGM__Phosphata"/>
    <property type="match status" value="1"/>
</dbReference>
<name>A0ABS2G6Q0_9FIRM</name>
<dbReference type="InterPro" id="IPR052550">
    <property type="entry name" value="Pyrimidine_5'-ntase_YjjG"/>
</dbReference>
<evidence type="ECO:0000313" key="2">
    <source>
        <dbReference type="Proteomes" id="UP000729290"/>
    </source>
</evidence>
<dbReference type="NCBIfam" id="TIGR02254">
    <property type="entry name" value="YjjG_YfnB"/>
    <property type="match status" value="1"/>
</dbReference>
<dbReference type="Pfam" id="PF00702">
    <property type="entry name" value="Hydrolase"/>
    <property type="match status" value="1"/>
</dbReference>
<evidence type="ECO:0000313" key="1">
    <source>
        <dbReference type="EMBL" id="MBM6877119.1"/>
    </source>
</evidence>
<gene>
    <name evidence="1" type="ORF">H9X83_02955</name>
</gene>
<sequence>MTQKYKALFFDADKTLLDFHATEKRGLEAVFAKHQLPLTEEIRSYYLTMNGALWESYERGEISRDTVLYTRFGRVFSHFGIPLDGVAFEQEYRKELDKGHDLMDGAMELIQALAPHYELYIVTNGTTQTQYRRLKDSGLYPYFQDIFVSGEIGSRKPMKAFFDHCFEKLPHLSPKDVLIIGDSLSSDILGGNYAGIDTCWMNAEQKENDTAAVPLYEIHHLRELPAILEKSDREIHKRS</sequence>
<dbReference type="PANTHER" id="PTHR47478">
    <property type="match status" value="1"/>
</dbReference>
<dbReference type="InterPro" id="IPR006439">
    <property type="entry name" value="HAD-SF_hydro_IA"/>
</dbReference>
<dbReference type="InterPro" id="IPR023198">
    <property type="entry name" value="PGP-like_dom2"/>
</dbReference>
<dbReference type="InterPro" id="IPR023214">
    <property type="entry name" value="HAD_sf"/>
</dbReference>
<dbReference type="Gene3D" id="1.10.150.240">
    <property type="entry name" value="Putative phosphatase, domain 2"/>
    <property type="match status" value="1"/>
</dbReference>
<dbReference type="Proteomes" id="UP000729290">
    <property type="component" value="Unassembled WGS sequence"/>
</dbReference>